<feature type="non-terminal residue" evidence="2">
    <location>
        <position position="1"/>
    </location>
</feature>
<evidence type="ECO:0000313" key="2">
    <source>
        <dbReference type="EMBL" id="GMT27908.1"/>
    </source>
</evidence>
<comment type="caution">
    <text evidence="2">The sequence shown here is derived from an EMBL/GenBank/DDBJ whole genome shotgun (WGS) entry which is preliminary data.</text>
</comment>
<name>A0AAV5WB41_9BILA</name>
<dbReference type="EMBL" id="BTSY01000005">
    <property type="protein sequence ID" value="GMT27908.1"/>
    <property type="molecule type" value="Genomic_DNA"/>
</dbReference>
<proteinExistence type="predicted"/>
<gene>
    <name evidence="1" type="ORF">PFISCL1PPCAC_19204</name>
    <name evidence="2" type="ORF">PFISCL1PPCAC_19205</name>
</gene>
<protein>
    <submittedName>
        <fullName evidence="2">Uncharacterized protein</fullName>
    </submittedName>
</protein>
<sequence length="189" mass="21727">ELQFPFFSSEAVKWNAEQSHVVYFNRPTDCVRDLEAEKWTGFIEEPELRCLSTGNSTARVLVMGNSYAYRAFPVLHRIFNGRYAQMRLFTRSSTVFLTKDSWSSLYVSKAQIVLEKFRPDITFLIEKDFGKLSTSFSRAVEDDPITKEMIAAIDILSNYSGTVVVDRQYYQPHINAGAAYTIHKRILQG</sequence>
<evidence type="ECO:0000313" key="1">
    <source>
        <dbReference type="EMBL" id="GMT27907.1"/>
    </source>
</evidence>
<dbReference type="PANTHER" id="PTHR23028:SF53">
    <property type="entry name" value="ACYL_TRANSF_3 DOMAIN-CONTAINING PROTEIN"/>
    <property type="match status" value="1"/>
</dbReference>
<accession>A0AAV5WB41</accession>
<feature type="non-terminal residue" evidence="2">
    <location>
        <position position="189"/>
    </location>
</feature>
<dbReference type="Proteomes" id="UP001432322">
    <property type="component" value="Unassembled WGS sequence"/>
</dbReference>
<dbReference type="PANTHER" id="PTHR23028">
    <property type="entry name" value="ACETYLTRANSFERASE"/>
    <property type="match status" value="1"/>
</dbReference>
<keyword evidence="3" id="KW-1185">Reference proteome</keyword>
<evidence type="ECO:0000313" key="3">
    <source>
        <dbReference type="Proteomes" id="UP001432322"/>
    </source>
</evidence>
<dbReference type="AlphaFoldDB" id="A0AAV5WB41"/>
<dbReference type="EMBL" id="BTSY01000005">
    <property type="protein sequence ID" value="GMT27907.1"/>
    <property type="molecule type" value="Genomic_DNA"/>
</dbReference>
<dbReference type="InterPro" id="IPR050879">
    <property type="entry name" value="Acyltransferase_3"/>
</dbReference>
<dbReference type="GO" id="GO:0000271">
    <property type="term" value="P:polysaccharide biosynthetic process"/>
    <property type="evidence" value="ECO:0007669"/>
    <property type="project" value="TreeGrafter"/>
</dbReference>
<dbReference type="GO" id="GO:0016020">
    <property type="term" value="C:membrane"/>
    <property type="evidence" value="ECO:0007669"/>
    <property type="project" value="TreeGrafter"/>
</dbReference>
<reference evidence="2" key="1">
    <citation type="submission" date="2023-10" db="EMBL/GenBank/DDBJ databases">
        <title>Genome assembly of Pristionchus species.</title>
        <authorList>
            <person name="Yoshida K."/>
            <person name="Sommer R.J."/>
        </authorList>
    </citation>
    <scope>NUCLEOTIDE SEQUENCE</scope>
    <source>
        <strain evidence="2">RS5133</strain>
    </source>
</reference>
<organism evidence="2 3">
    <name type="scientific">Pristionchus fissidentatus</name>
    <dbReference type="NCBI Taxonomy" id="1538716"/>
    <lineage>
        <taxon>Eukaryota</taxon>
        <taxon>Metazoa</taxon>
        <taxon>Ecdysozoa</taxon>
        <taxon>Nematoda</taxon>
        <taxon>Chromadorea</taxon>
        <taxon>Rhabditida</taxon>
        <taxon>Rhabditina</taxon>
        <taxon>Diplogasteromorpha</taxon>
        <taxon>Diplogasteroidea</taxon>
        <taxon>Neodiplogasteridae</taxon>
        <taxon>Pristionchus</taxon>
    </lineage>
</organism>